<dbReference type="Pfam" id="PF02687">
    <property type="entry name" value="FtsX"/>
    <property type="match status" value="1"/>
</dbReference>
<keyword evidence="2" id="KW-1003">Cell membrane</keyword>
<evidence type="ECO:0000313" key="10">
    <source>
        <dbReference type="Proteomes" id="UP000224003"/>
    </source>
</evidence>
<evidence type="ECO:0000256" key="7">
    <source>
        <dbReference type="SAM" id="Phobius"/>
    </source>
</evidence>
<dbReference type="EMBL" id="NUVX01000023">
    <property type="protein sequence ID" value="PFJ39507.1"/>
    <property type="molecule type" value="Genomic_DNA"/>
</dbReference>
<gene>
    <name evidence="9" type="ORF">COJ15_14585</name>
</gene>
<dbReference type="InterPro" id="IPR050250">
    <property type="entry name" value="Macrolide_Exporter_MacB"/>
</dbReference>
<comment type="similarity">
    <text evidence="6">Belongs to the ABC-4 integral membrane protein family.</text>
</comment>
<evidence type="ECO:0000256" key="4">
    <source>
        <dbReference type="ARBA" id="ARBA00022989"/>
    </source>
</evidence>
<feature type="transmembrane region" description="Helical" evidence="7">
    <location>
        <begin position="21"/>
        <end position="42"/>
    </location>
</feature>
<feature type="transmembrane region" description="Helical" evidence="7">
    <location>
        <begin position="260"/>
        <end position="284"/>
    </location>
</feature>
<evidence type="ECO:0000256" key="3">
    <source>
        <dbReference type="ARBA" id="ARBA00022692"/>
    </source>
</evidence>
<protein>
    <submittedName>
        <fullName evidence="9">ABC transporter permease</fullName>
    </submittedName>
</protein>
<feature type="transmembrane region" description="Helical" evidence="7">
    <location>
        <begin position="358"/>
        <end position="377"/>
    </location>
</feature>
<dbReference type="InterPro" id="IPR003838">
    <property type="entry name" value="ABC3_permease_C"/>
</dbReference>
<accession>A0A9X6WPI4</accession>
<evidence type="ECO:0000313" key="9">
    <source>
        <dbReference type="EMBL" id="PFJ39507.1"/>
    </source>
</evidence>
<evidence type="ECO:0000256" key="5">
    <source>
        <dbReference type="ARBA" id="ARBA00023136"/>
    </source>
</evidence>
<organism evidence="9 10">
    <name type="scientific">Bacillus thuringiensis</name>
    <dbReference type="NCBI Taxonomy" id="1428"/>
    <lineage>
        <taxon>Bacteria</taxon>
        <taxon>Bacillati</taxon>
        <taxon>Bacillota</taxon>
        <taxon>Bacilli</taxon>
        <taxon>Bacillales</taxon>
        <taxon>Bacillaceae</taxon>
        <taxon>Bacillus</taxon>
        <taxon>Bacillus cereus group</taxon>
    </lineage>
</organism>
<dbReference type="GO" id="GO:0022857">
    <property type="term" value="F:transmembrane transporter activity"/>
    <property type="evidence" value="ECO:0007669"/>
    <property type="project" value="TreeGrafter"/>
</dbReference>
<proteinExistence type="inferred from homology"/>
<dbReference type="AlphaFoldDB" id="A0A9X6WPI4"/>
<evidence type="ECO:0000256" key="1">
    <source>
        <dbReference type="ARBA" id="ARBA00004651"/>
    </source>
</evidence>
<feature type="domain" description="ABC3 transporter permease C-terminal" evidence="8">
    <location>
        <begin position="267"/>
        <end position="387"/>
    </location>
</feature>
<reference evidence="9 10" key="1">
    <citation type="submission" date="2017-09" db="EMBL/GenBank/DDBJ databases">
        <title>Large-scale bioinformatics analysis of Bacillus genomes uncovers conserved roles of natural products in bacterial physiology.</title>
        <authorList>
            <consortium name="Agbiome Team Llc"/>
            <person name="Bleich R.M."/>
            <person name="Grubbs K.J."/>
            <person name="Santa Maria K.C."/>
            <person name="Allen S.E."/>
            <person name="Farag S."/>
            <person name="Shank E.A."/>
            <person name="Bowers A."/>
        </authorList>
    </citation>
    <scope>NUCLEOTIDE SEQUENCE [LARGE SCALE GENOMIC DNA]</scope>
    <source>
        <strain evidence="9 10">AFS085496</strain>
    </source>
</reference>
<keyword evidence="5 7" id="KW-0472">Membrane</keyword>
<dbReference type="PANTHER" id="PTHR30572:SF4">
    <property type="entry name" value="ABC TRANSPORTER PERMEASE YTRF"/>
    <property type="match status" value="1"/>
</dbReference>
<evidence type="ECO:0000256" key="6">
    <source>
        <dbReference type="ARBA" id="ARBA00038076"/>
    </source>
</evidence>
<comment type="subcellular location">
    <subcellularLocation>
        <location evidence="1">Cell membrane</location>
        <topology evidence="1">Multi-pass membrane protein</topology>
    </subcellularLocation>
</comment>
<evidence type="ECO:0000259" key="8">
    <source>
        <dbReference type="Pfam" id="PF02687"/>
    </source>
</evidence>
<dbReference type="RefSeq" id="WP_044783198.1">
    <property type="nucleotide sequence ID" value="NZ_JYCL01000023.1"/>
</dbReference>
<dbReference type="GO" id="GO:0005886">
    <property type="term" value="C:plasma membrane"/>
    <property type="evidence" value="ECO:0007669"/>
    <property type="project" value="UniProtKB-SubCell"/>
</dbReference>
<sequence length="397" mass="44480">MRLSDYLKLGKNNFLRNGFKTLSPIIIITLAIIVFNMVTGFFTSITDSMNNTVIKNDSLKFIEVIATPDKTMDIHSFENIKRIEGVASTFPKVQSFVGLEHDQDKITTNLIGVDNKAVHFFTSGKKDVIKEDEIILNSGLTTKIKEGDSVKVNYTIKVKEGEGIRKLKDAKISTLYNQFYINSFPEDISLATIDYVESLNAEFVGLSLEDYRKNLTYEFGTVIVKDVEDITKVAKKIEDMGYDTNYSLKSSQSIPMVAKIIIAIGGIVIALLLVFSGISIASIISQSLRGRYKEIGIMRAVGYERNHLIKLFAVEVLYISLISFVLSTSLSFILIKVISYFMNQSNLSNFQFNVTMDIKQVVISFILIIFVSFISSFRPIMKASSTSIIEIIRGNAS</sequence>
<keyword evidence="3 7" id="KW-0812">Transmembrane</keyword>
<keyword evidence="4 7" id="KW-1133">Transmembrane helix</keyword>
<comment type="caution">
    <text evidence="9">The sequence shown here is derived from an EMBL/GenBank/DDBJ whole genome shotgun (WGS) entry which is preliminary data.</text>
</comment>
<evidence type="ECO:0000256" key="2">
    <source>
        <dbReference type="ARBA" id="ARBA00022475"/>
    </source>
</evidence>
<name>A0A9X6WPI4_BACTU</name>
<feature type="transmembrane region" description="Helical" evidence="7">
    <location>
        <begin position="316"/>
        <end position="338"/>
    </location>
</feature>
<dbReference type="Proteomes" id="UP000224003">
    <property type="component" value="Unassembled WGS sequence"/>
</dbReference>
<dbReference type="PANTHER" id="PTHR30572">
    <property type="entry name" value="MEMBRANE COMPONENT OF TRANSPORTER-RELATED"/>
    <property type="match status" value="1"/>
</dbReference>